<evidence type="ECO:0000313" key="1">
    <source>
        <dbReference type="EMBL" id="GFQ83861.1"/>
    </source>
</evidence>
<reference evidence="1" key="1">
    <citation type="submission" date="2020-07" db="EMBL/GenBank/DDBJ databases">
        <title>Multicomponent nature underlies the extraordinary mechanical properties of spider dragline silk.</title>
        <authorList>
            <person name="Kono N."/>
            <person name="Nakamura H."/>
            <person name="Mori M."/>
            <person name="Yoshida Y."/>
            <person name="Ohtoshi R."/>
            <person name="Malay A.D."/>
            <person name="Moran D.A.P."/>
            <person name="Tomita M."/>
            <person name="Numata K."/>
            <person name="Arakawa K."/>
        </authorList>
    </citation>
    <scope>NUCLEOTIDE SEQUENCE</scope>
</reference>
<dbReference type="Gene3D" id="3.30.420.10">
    <property type="entry name" value="Ribonuclease H-like superfamily/Ribonuclease H"/>
    <property type="match status" value="1"/>
</dbReference>
<dbReference type="GO" id="GO:0003676">
    <property type="term" value="F:nucleic acid binding"/>
    <property type="evidence" value="ECO:0007669"/>
    <property type="project" value="InterPro"/>
</dbReference>
<evidence type="ECO:0000313" key="2">
    <source>
        <dbReference type="Proteomes" id="UP000887116"/>
    </source>
</evidence>
<comment type="caution">
    <text evidence="1">The sequence shown here is derived from an EMBL/GenBank/DDBJ whole genome shotgun (WGS) entry which is preliminary data.</text>
</comment>
<dbReference type="PANTHER" id="PTHR47326">
    <property type="entry name" value="TRANSPOSABLE ELEMENT TC3 TRANSPOSASE-LIKE PROTEIN"/>
    <property type="match status" value="1"/>
</dbReference>
<dbReference type="InterPro" id="IPR036397">
    <property type="entry name" value="RNaseH_sf"/>
</dbReference>
<dbReference type="PANTHER" id="PTHR47326:SF1">
    <property type="entry name" value="HTH PSQ-TYPE DOMAIN-CONTAINING PROTEIN"/>
    <property type="match status" value="1"/>
</dbReference>
<dbReference type="Proteomes" id="UP000887116">
    <property type="component" value="Unassembled WGS sequence"/>
</dbReference>
<gene>
    <name evidence="1" type="primary">WH47_01700</name>
    <name evidence="1" type="ORF">TNCT_405831</name>
</gene>
<dbReference type="AlphaFoldDB" id="A0A8X6FME0"/>
<keyword evidence="2" id="KW-1185">Reference proteome</keyword>
<dbReference type="EMBL" id="BMAO01032670">
    <property type="protein sequence ID" value="GFQ83861.1"/>
    <property type="molecule type" value="Genomic_DNA"/>
</dbReference>
<sequence>MDLPREIFGECLILKNSDFPWTPRSPDLTTPDFFLWGYLKDKVYVNKPETRRQLKENIRDEILSLQPEILCGVMENAY</sequence>
<organism evidence="1 2">
    <name type="scientific">Trichonephila clavata</name>
    <name type="common">Joro spider</name>
    <name type="synonym">Nephila clavata</name>
    <dbReference type="NCBI Taxonomy" id="2740835"/>
    <lineage>
        <taxon>Eukaryota</taxon>
        <taxon>Metazoa</taxon>
        <taxon>Ecdysozoa</taxon>
        <taxon>Arthropoda</taxon>
        <taxon>Chelicerata</taxon>
        <taxon>Arachnida</taxon>
        <taxon>Araneae</taxon>
        <taxon>Araneomorphae</taxon>
        <taxon>Entelegynae</taxon>
        <taxon>Araneoidea</taxon>
        <taxon>Nephilidae</taxon>
        <taxon>Trichonephila</taxon>
    </lineage>
</organism>
<proteinExistence type="predicted"/>
<dbReference type="OrthoDB" id="7787442at2759"/>
<protein>
    <submittedName>
        <fullName evidence="1">Uncharacterized protein</fullName>
    </submittedName>
</protein>
<name>A0A8X6FME0_TRICU</name>
<accession>A0A8X6FME0</accession>